<comment type="similarity">
    <text evidence="2 6">Belongs to the class-A beta-lactamase family.</text>
</comment>
<comment type="caution">
    <text evidence="9">The sequence shown here is derived from an EMBL/GenBank/DDBJ whole genome shotgun (WGS) entry which is preliminary data.</text>
</comment>
<evidence type="ECO:0000259" key="8">
    <source>
        <dbReference type="Pfam" id="PF13354"/>
    </source>
</evidence>
<dbReference type="AlphaFoldDB" id="A0A7X4K5U1"/>
<reference evidence="9 10" key="1">
    <citation type="submission" date="2019-12" db="EMBL/GenBank/DDBJ databases">
        <authorList>
            <person name="Feng G."/>
            <person name="Zhu H."/>
        </authorList>
    </citation>
    <scope>NUCLEOTIDE SEQUENCE [LARGE SCALE GENOMIC DNA]</scope>
    <source>
        <strain evidence="9 10">FGD1</strain>
    </source>
</reference>
<evidence type="ECO:0000256" key="1">
    <source>
        <dbReference type="ARBA" id="ARBA00001526"/>
    </source>
</evidence>
<comment type="catalytic activity">
    <reaction evidence="1 6">
        <text>a beta-lactam + H2O = a substituted beta-amino acid</text>
        <dbReference type="Rhea" id="RHEA:20401"/>
        <dbReference type="ChEBI" id="CHEBI:15377"/>
        <dbReference type="ChEBI" id="CHEBI:35627"/>
        <dbReference type="ChEBI" id="CHEBI:140347"/>
        <dbReference type="EC" id="3.5.2.6"/>
    </reaction>
</comment>
<dbReference type="GO" id="GO:0046677">
    <property type="term" value="P:response to antibiotic"/>
    <property type="evidence" value="ECO:0007669"/>
    <property type="project" value="UniProtKB-UniRule"/>
</dbReference>
<feature type="chain" id="PRO_5031050015" description="Beta-lactamase" evidence="7">
    <location>
        <begin position="39"/>
        <end position="360"/>
    </location>
</feature>
<dbReference type="PROSITE" id="PS00146">
    <property type="entry name" value="BETA_LACTAMASE_A"/>
    <property type="match status" value="1"/>
</dbReference>
<keyword evidence="7" id="KW-0732">Signal</keyword>
<dbReference type="Proteomes" id="UP000465810">
    <property type="component" value="Unassembled WGS sequence"/>
</dbReference>
<gene>
    <name evidence="9" type="ORF">GR702_01630</name>
</gene>
<evidence type="ECO:0000256" key="4">
    <source>
        <dbReference type="ARBA" id="ARBA00022801"/>
    </source>
</evidence>
<protein>
    <recommendedName>
        <fullName evidence="3 6">Beta-lactamase</fullName>
        <ecNumber evidence="3 6">3.5.2.6</ecNumber>
    </recommendedName>
</protein>
<keyword evidence="5 6" id="KW-0046">Antibiotic resistance</keyword>
<dbReference type="GO" id="GO:0008800">
    <property type="term" value="F:beta-lactamase activity"/>
    <property type="evidence" value="ECO:0007669"/>
    <property type="project" value="UniProtKB-UniRule"/>
</dbReference>
<name>A0A7X4K5U1_9SPHN</name>
<sequence length="360" mass="38086">MTGADRLPARRASRVGRFLAVAAATAAAALLPQGAALAQHVVPMTSPVGAPVSRATDQVVQIQNSFDDLFGTEQRGPRSYSSPFGQQLAAVANASQGRIGVAAMDLSTGRMVDVLGNQRFPMASTSKIAIAATFLEGVDKGKWSLSSEFPLMVPVASRPFSSAVAPVRPGEYMTASRLIELMITRSNNYATDALLKVVGGPKAVNAWIDRAGIEDWHIDRDIATLVRDDGAIDPARVVDKRDSATPLAMVKLLSGIYQGKWLSPSSRSVIMGAMSRCVTGRRRIPAGLPAEARVSHKTGSLNNTSSDVGIIQTPDGRVFAVAIYVTGQGGRPGREARIASIARTIYNGYLAEGPTRTASR</sequence>
<dbReference type="Gene3D" id="3.40.710.10">
    <property type="entry name" value="DD-peptidase/beta-lactamase superfamily"/>
    <property type="match status" value="1"/>
</dbReference>
<evidence type="ECO:0000256" key="2">
    <source>
        <dbReference type="ARBA" id="ARBA00009009"/>
    </source>
</evidence>
<evidence type="ECO:0000256" key="5">
    <source>
        <dbReference type="ARBA" id="ARBA00023251"/>
    </source>
</evidence>
<dbReference type="InterPro" id="IPR045155">
    <property type="entry name" value="Beta-lactam_cat"/>
</dbReference>
<dbReference type="InterPro" id="IPR000871">
    <property type="entry name" value="Beta-lactam_class-A"/>
</dbReference>
<dbReference type="PANTHER" id="PTHR35333:SF3">
    <property type="entry name" value="BETA-LACTAMASE-TYPE TRANSPEPTIDASE FOLD CONTAINING PROTEIN"/>
    <property type="match status" value="1"/>
</dbReference>
<dbReference type="EMBL" id="WVTD01000001">
    <property type="protein sequence ID" value="MYL96475.1"/>
    <property type="molecule type" value="Genomic_DNA"/>
</dbReference>
<feature type="domain" description="Beta-lactamase class A catalytic" evidence="8">
    <location>
        <begin position="100"/>
        <end position="325"/>
    </location>
</feature>
<dbReference type="InterPro" id="IPR023650">
    <property type="entry name" value="Beta-lactam_class-A_AS"/>
</dbReference>
<evidence type="ECO:0000313" key="9">
    <source>
        <dbReference type="EMBL" id="MYL96475.1"/>
    </source>
</evidence>
<evidence type="ECO:0000256" key="7">
    <source>
        <dbReference type="SAM" id="SignalP"/>
    </source>
</evidence>
<dbReference type="InterPro" id="IPR012338">
    <property type="entry name" value="Beta-lactam/transpept-like"/>
</dbReference>
<feature type="signal peptide" evidence="7">
    <location>
        <begin position="1"/>
        <end position="38"/>
    </location>
</feature>
<dbReference type="SUPFAM" id="SSF56601">
    <property type="entry name" value="beta-lactamase/transpeptidase-like"/>
    <property type="match status" value="1"/>
</dbReference>
<dbReference type="PRINTS" id="PR00118">
    <property type="entry name" value="BLACTAMASEA"/>
</dbReference>
<dbReference type="RefSeq" id="WP_160984199.1">
    <property type="nucleotide sequence ID" value="NZ_WVTD01000001.1"/>
</dbReference>
<accession>A0A7X4K5U1</accession>
<dbReference type="PANTHER" id="PTHR35333">
    <property type="entry name" value="BETA-LACTAMASE"/>
    <property type="match status" value="1"/>
</dbReference>
<evidence type="ECO:0000256" key="6">
    <source>
        <dbReference type="RuleBase" id="RU361140"/>
    </source>
</evidence>
<evidence type="ECO:0000256" key="3">
    <source>
        <dbReference type="ARBA" id="ARBA00012865"/>
    </source>
</evidence>
<evidence type="ECO:0000313" key="10">
    <source>
        <dbReference type="Proteomes" id="UP000465810"/>
    </source>
</evidence>
<organism evidence="9 10">
    <name type="scientific">Novosphingobium silvae</name>
    <dbReference type="NCBI Taxonomy" id="2692619"/>
    <lineage>
        <taxon>Bacteria</taxon>
        <taxon>Pseudomonadati</taxon>
        <taxon>Pseudomonadota</taxon>
        <taxon>Alphaproteobacteria</taxon>
        <taxon>Sphingomonadales</taxon>
        <taxon>Sphingomonadaceae</taxon>
        <taxon>Novosphingobium</taxon>
    </lineage>
</organism>
<proteinExistence type="inferred from homology"/>
<dbReference type="EC" id="3.5.2.6" evidence="3 6"/>
<keyword evidence="10" id="KW-1185">Reference proteome</keyword>
<dbReference type="Pfam" id="PF13354">
    <property type="entry name" value="Beta-lactamase2"/>
    <property type="match status" value="1"/>
</dbReference>
<dbReference type="GO" id="GO:0030655">
    <property type="term" value="P:beta-lactam antibiotic catabolic process"/>
    <property type="evidence" value="ECO:0007669"/>
    <property type="project" value="InterPro"/>
</dbReference>
<keyword evidence="4 6" id="KW-0378">Hydrolase</keyword>